<dbReference type="EMBL" id="CAFBQV010000246">
    <property type="protein sequence ID" value="CAB5067679.1"/>
    <property type="molecule type" value="Genomic_DNA"/>
</dbReference>
<gene>
    <name evidence="2" type="ORF">UFOPK4345_01273</name>
</gene>
<protein>
    <submittedName>
        <fullName evidence="2">Unannotated protein</fullName>
    </submittedName>
</protein>
<evidence type="ECO:0000256" key="1">
    <source>
        <dbReference type="SAM" id="Phobius"/>
    </source>
</evidence>
<organism evidence="2">
    <name type="scientific">freshwater metagenome</name>
    <dbReference type="NCBI Taxonomy" id="449393"/>
    <lineage>
        <taxon>unclassified sequences</taxon>
        <taxon>metagenomes</taxon>
        <taxon>ecological metagenomes</taxon>
    </lineage>
</organism>
<keyword evidence="1" id="KW-0812">Transmembrane</keyword>
<sequence length="132" mass="13101">MYLSSPIDGAIIRPITSPSEALVTRFIAAVDCSTIVGSITGGNVVGAISIGKVVGAISAGNVVGATSTGAIFSSTTVVWFVAIVVTGAGIEVVELVVVVVVSIVVDGKKIGVAINSIEGETASNLLLSLLCD</sequence>
<proteinExistence type="predicted"/>
<evidence type="ECO:0000313" key="2">
    <source>
        <dbReference type="EMBL" id="CAB5067679.1"/>
    </source>
</evidence>
<keyword evidence="1" id="KW-0472">Membrane</keyword>
<keyword evidence="1" id="KW-1133">Transmembrane helix</keyword>
<name>A0A6J7UP53_9ZZZZ</name>
<feature type="transmembrane region" description="Helical" evidence="1">
    <location>
        <begin position="77"/>
        <end position="105"/>
    </location>
</feature>
<dbReference type="AlphaFoldDB" id="A0A6J7UP53"/>
<accession>A0A6J7UP53</accession>
<reference evidence="2" key="1">
    <citation type="submission" date="2020-05" db="EMBL/GenBank/DDBJ databases">
        <authorList>
            <person name="Chiriac C."/>
            <person name="Salcher M."/>
            <person name="Ghai R."/>
            <person name="Kavagutti S V."/>
        </authorList>
    </citation>
    <scope>NUCLEOTIDE SEQUENCE</scope>
</reference>